<sequence>MMSRQTSLLLTFLSFFLFLSCPMSTRSIQYPEYCSKPDVMKSRFIPPVLSETPLQLLQAHIIIRHGARTPYRDYFCWSYDGSIPPRGIEPWNCDGVSTIMAPHNSSENGGDVGLLLFDKVYDALSPPVANKLGGTCLTGQLIQDGYEQEYVNGRILRETYIDTKKTFMQLFDSTRYSDRPYERSTRFRGDDQQRTLMSGQTLVKSLFDVDTNGTNIIVPYHTADYPVDPIKPDTLICPKLTDLRDEAVKSDEYVARNFSEDVLVLENILSEDLGGGNWRNIMDCLMTQKCNKRSIPPILDDFKHDGDNSFFSRVAEHASWMLTYIYRHNNAAYSKLAMGPLWAEIFSFMSEMTAGGNGYGARTLGDMKKKDIPVLLLYSGHDTTLMPILATLGENVWDGTWSPYASMLVIETYAVVEDDPKFPSTYAFRIIYNGEVLTPKIHGCDSDLCDYNFIKNMIEPFATWDRDCASAKKITHPPSKASTKQMKKTASILVWVLATLFVCFVSSVFTALYVTSYNCGSRKGLVRQNLQSYGATNDREREIL</sequence>
<organism evidence="7">
    <name type="scientific">Corethron hystrix</name>
    <dbReference type="NCBI Taxonomy" id="216773"/>
    <lineage>
        <taxon>Eukaryota</taxon>
        <taxon>Sar</taxon>
        <taxon>Stramenopiles</taxon>
        <taxon>Ochrophyta</taxon>
        <taxon>Bacillariophyta</taxon>
        <taxon>Coscinodiscophyceae</taxon>
        <taxon>Corethrophycidae</taxon>
        <taxon>Corethrales</taxon>
        <taxon>Corethraceae</taxon>
        <taxon>Corethron</taxon>
    </lineage>
</organism>
<dbReference type="EMBL" id="HBFR01006425">
    <property type="protein sequence ID" value="CAD8877436.1"/>
    <property type="molecule type" value="Transcribed_RNA"/>
</dbReference>
<evidence type="ECO:0000256" key="2">
    <source>
        <dbReference type="ARBA" id="ARBA00022801"/>
    </source>
</evidence>
<keyword evidence="3" id="KW-0812">Transmembrane</keyword>
<dbReference type="PANTHER" id="PTHR11567:SF110">
    <property type="entry name" value="2-PHOSPHOXYLOSE PHOSPHATASE 1"/>
    <property type="match status" value="1"/>
</dbReference>
<dbReference type="AlphaFoldDB" id="A0A6U5E404"/>
<dbReference type="GO" id="GO:0016791">
    <property type="term" value="F:phosphatase activity"/>
    <property type="evidence" value="ECO:0007669"/>
    <property type="project" value="TreeGrafter"/>
</dbReference>
<evidence type="ECO:0008006" key="8">
    <source>
        <dbReference type="Google" id="ProtNLM"/>
    </source>
</evidence>
<evidence type="ECO:0000313" key="7">
    <source>
        <dbReference type="EMBL" id="CAD8877446.1"/>
    </source>
</evidence>
<dbReference type="SUPFAM" id="SSF53254">
    <property type="entry name" value="Phosphoglycerate mutase-like"/>
    <property type="match status" value="1"/>
</dbReference>
<evidence type="ECO:0000256" key="1">
    <source>
        <dbReference type="ARBA" id="ARBA00005375"/>
    </source>
</evidence>
<dbReference type="InterPro" id="IPR000560">
    <property type="entry name" value="His_Pase_clade-2"/>
</dbReference>
<gene>
    <name evidence="5" type="ORF">CHYS00102_LOCUS4611</name>
    <name evidence="6" type="ORF">CHYS00102_LOCUS4620</name>
    <name evidence="7" type="ORF">CHYS00102_LOCUS4630</name>
</gene>
<name>A0A6U5E404_9STRA</name>
<comment type="similarity">
    <text evidence="1">Belongs to the histidine acid phosphatase family.</text>
</comment>
<dbReference type="Pfam" id="PF00328">
    <property type="entry name" value="His_Phos_2"/>
    <property type="match status" value="1"/>
</dbReference>
<feature type="signal peptide" evidence="4">
    <location>
        <begin position="1"/>
        <end position="27"/>
    </location>
</feature>
<keyword evidence="2" id="KW-0378">Hydrolase</keyword>
<dbReference type="PROSITE" id="PS00778">
    <property type="entry name" value="HIS_ACID_PHOSPHAT_2"/>
    <property type="match status" value="1"/>
</dbReference>
<dbReference type="InterPro" id="IPR033379">
    <property type="entry name" value="Acid_Pase_AS"/>
</dbReference>
<dbReference type="EMBL" id="HBFR01006436">
    <property type="protein sequence ID" value="CAD8877446.1"/>
    <property type="molecule type" value="Transcribed_RNA"/>
</dbReference>
<dbReference type="InterPro" id="IPR050645">
    <property type="entry name" value="Histidine_acid_phosphatase"/>
</dbReference>
<accession>A0A6U5E404</accession>
<feature type="chain" id="PRO_5036192176" description="Acid phosphatase" evidence="4">
    <location>
        <begin position="28"/>
        <end position="544"/>
    </location>
</feature>
<dbReference type="EMBL" id="HBFR01006414">
    <property type="protein sequence ID" value="CAD8877427.1"/>
    <property type="molecule type" value="Transcribed_RNA"/>
</dbReference>
<dbReference type="Gene3D" id="3.40.50.1240">
    <property type="entry name" value="Phosphoglycerate mutase-like"/>
    <property type="match status" value="1"/>
</dbReference>
<evidence type="ECO:0000256" key="3">
    <source>
        <dbReference type="SAM" id="Phobius"/>
    </source>
</evidence>
<dbReference type="PROSITE" id="PS51257">
    <property type="entry name" value="PROKAR_LIPOPROTEIN"/>
    <property type="match status" value="1"/>
</dbReference>
<protein>
    <recommendedName>
        <fullName evidence="8">Acid phosphatase</fullName>
    </recommendedName>
</protein>
<keyword evidence="4" id="KW-0732">Signal</keyword>
<keyword evidence="3" id="KW-1133">Transmembrane helix</keyword>
<evidence type="ECO:0000313" key="5">
    <source>
        <dbReference type="EMBL" id="CAD8877427.1"/>
    </source>
</evidence>
<keyword evidence="3" id="KW-0472">Membrane</keyword>
<reference evidence="7" key="1">
    <citation type="submission" date="2021-01" db="EMBL/GenBank/DDBJ databases">
        <authorList>
            <person name="Corre E."/>
            <person name="Pelletier E."/>
            <person name="Niang G."/>
            <person name="Scheremetjew M."/>
            <person name="Finn R."/>
            <person name="Kale V."/>
            <person name="Holt S."/>
            <person name="Cochrane G."/>
            <person name="Meng A."/>
            <person name="Brown T."/>
            <person name="Cohen L."/>
        </authorList>
    </citation>
    <scope>NUCLEOTIDE SEQUENCE</scope>
    <source>
        <strain evidence="7">308</strain>
    </source>
</reference>
<dbReference type="CDD" id="cd07061">
    <property type="entry name" value="HP_HAP_like"/>
    <property type="match status" value="1"/>
</dbReference>
<dbReference type="PROSITE" id="PS00616">
    <property type="entry name" value="HIS_ACID_PHOSPHAT_1"/>
    <property type="match status" value="1"/>
</dbReference>
<dbReference type="PANTHER" id="PTHR11567">
    <property type="entry name" value="ACID PHOSPHATASE-RELATED"/>
    <property type="match status" value="1"/>
</dbReference>
<evidence type="ECO:0000313" key="6">
    <source>
        <dbReference type="EMBL" id="CAD8877436.1"/>
    </source>
</evidence>
<proteinExistence type="inferred from homology"/>
<evidence type="ECO:0000256" key="4">
    <source>
        <dbReference type="SAM" id="SignalP"/>
    </source>
</evidence>
<feature type="transmembrane region" description="Helical" evidence="3">
    <location>
        <begin position="492"/>
        <end position="514"/>
    </location>
</feature>
<dbReference type="InterPro" id="IPR029033">
    <property type="entry name" value="His_PPase_superfam"/>
</dbReference>